<protein>
    <recommendedName>
        <fullName evidence="3 9">Guanylate kinase</fullName>
        <ecNumber evidence="2 9">2.7.4.8</ecNumber>
    </recommendedName>
    <alternativeName>
        <fullName evidence="8 9">GMP kinase</fullName>
    </alternativeName>
</protein>
<evidence type="ECO:0000256" key="4">
    <source>
        <dbReference type="ARBA" id="ARBA00022679"/>
    </source>
</evidence>
<dbReference type="HAMAP" id="MF_00328">
    <property type="entry name" value="Guanylate_kinase"/>
    <property type="match status" value="1"/>
</dbReference>
<dbReference type="InterPro" id="IPR008145">
    <property type="entry name" value="GK/Ca_channel_bsu"/>
</dbReference>
<dbReference type="Gene3D" id="3.30.63.10">
    <property type="entry name" value="Guanylate Kinase phosphate binding domain"/>
    <property type="match status" value="1"/>
</dbReference>
<evidence type="ECO:0000313" key="12">
    <source>
        <dbReference type="Proteomes" id="UP000280417"/>
    </source>
</evidence>
<keyword evidence="5 9" id="KW-0547">Nucleotide-binding</keyword>
<dbReference type="Gene3D" id="3.40.50.300">
    <property type="entry name" value="P-loop containing nucleotide triphosphate hydrolases"/>
    <property type="match status" value="1"/>
</dbReference>
<comment type="function">
    <text evidence="9">Essential for recycling GMP and indirectly, cGMP.</text>
</comment>
<evidence type="ECO:0000256" key="1">
    <source>
        <dbReference type="ARBA" id="ARBA00005790"/>
    </source>
</evidence>
<dbReference type="InterPro" id="IPR027417">
    <property type="entry name" value="P-loop_NTPase"/>
</dbReference>
<keyword evidence="9" id="KW-0963">Cytoplasm</keyword>
<accession>A0A662DIS7</accession>
<evidence type="ECO:0000256" key="9">
    <source>
        <dbReference type="HAMAP-Rule" id="MF_00328"/>
    </source>
</evidence>
<sequence>MLKKAKGLIVVISAPAGAGKTTLCKRLLQSAPSFISSVSFTTRSPRRQEIEGVDYYFVSKEEFEKLIEKDAFVEWAEVHGHLYGTSKEFLEKNIEAGKDVVLEVDVKGGRKIKEKYPQAILIFVLPPSWEELEKRLHKRATEDEKSIKKRLETAKEEIKYLPFYDYFLVNDDINATTENLLLIIEAERHKISRVSEKNLKMLKIN</sequence>
<dbReference type="SUPFAM" id="SSF52540">
    <property type="entry name" value="P-loop containing nucleoside triphosphate hydrolases"/>
    <property type="match status" value="1"/>
</dbReference>
<dbReference type="PANTHER" id="PTHR23117:SF13">
    <property type="entry name" value="GUANYLATE KINASE"/>
    <property type="match status" value="1"/>
</dbReference>
<dbReference type="CDD" id="cd00071">
    <property type="entry name" value="GMPK"/>
    <property type="match status" value="1"/>
</dbReference>
<comment type="caution">
    <text evidence="11">The sequence shown here is derived from an EMBL/GenBank/DDBJ whole genome shotgun (WGS) entry which is preliminary data.</text>
</comment>
<evidence type="ECO:0000256" key="3">
    <source>
        <dbReference type="ARBA" id="ARBA00016296"/>
    </source>
</evidence>
<name>A0A662DIS7_UNCAE</name>
<organism evidence="11 12">
    <name type="scientific">Aerophobetes bacterium</name>
    <dbReference type="NCBI Taxonomy" id="2030807"/>
    <lineage>
        <taxon>Bacteria</taxon>
        <taxon>Candidatus Aerophobota</taxon>
    </lineage>
</organism>
<dbReference type="PANTHER" id="PTHR23117">
    <property type="entry name" value="GUANYLATE KINASE-RELATED"/>
    <property type="match status" value="1"/>
</dbReference>
<dbReference type="GO" id="GO:0004385">
    <property type="term" value="F:GMP kinase activity"/>
    <property type="evidence" value="ECO:0007669"/>
    <property type="project" value="UniProtKB-UniRule"/>
</dbReference>
<dbReference type="EMBL" id="QMQA01000064">
    <property type="protein sequence ID" value="RLE14029.1"/>
    <property type="molecule type" value="Genomic_DNA"/>
</dbReference>
<evidence type="ECO:0000256" key="7">
    <source>
        <dbReference type="ARBA" id="ARBA00022840"/>
    </source>
</evidence>
<comment type="subcellular location">
    <subcellularLocation>
        <location evidence="9">Cytoplasm</location>
    </subcellularLocation>
</comment>
<comment type="catalytic activity">
    <reaction evidence="9">
        <text>GMP + ATP = GDP + ADP</text>
        <dbReference type="Rhea" id="RHEA:20780"/>
        <dbReference type="ChEBI" id="CHEBI:30616"/>
        <dbReference type="ChEBI" id="CHEBI:58115"/>
        <dbReference type="ChEBI" id="CHEBI:58189"/>
        <dbReference type="ChEBI" id="CHEBI:456216"/>
        <dbReference type="EC" id="2.7.4.8"/>
    </reaction>
</comment>
<dbReference type="GO" id="GO:0005524">
    <property type="term" value="F:ATP binding"/>
    <property type="evidence" value="ECO:0007669"/>
    <property type="project" value="UniProtKB-UniRule"/>
</dbReference>
<gene>
    <name evidence="9" type="primary">gmk</name>
    <name evidence="11" type="ORF">DRJ04_03165</name>
</gene>
<evidence type="ECO:0000259" key="10">
    <source>
        <dbReference type="PROSITE" id="PS50052"/>
    </source>
</evidence>
<dbReference type="EC" id="2.7.4.8" evidence="2 9"/>
<evidence type="ECO:0000256" key="6">
    <source>
        <dbReference type="ARBA" id="ARBA00022777"/>
    </source>
</evidence>
<dbReference type="NCBIfam" id="TIGR03263">
    <property type="entry name" value="guanyl_kin"/>
    <property type="match status" value="1"/>
</dbReference>
<evidence type="ECO:0000256" key="8">
    <source>
        <dbReference type="ARBA" id="ARBA00030128"/>
    </source>
</evidence>
<feature type="domain" description="Guanylate kinase-like" evidence="10">
    <location>
        <begin position="7"/>
        <end position="185"/>
    </location>
</feature>
<dbReference type="InterPro" id="IPR020590">
    <property type="entry name" value="Guanylate_kinase_CS"/>
</dbReference>
<evidence type="ECO:0000256" key="5">
    <source>
        <dbReference type="ARBA" id="ARBA00022741"/>
    </source>
</evidence>
<proteinExistence type="inferred from homology"/>
<evidence type="ECO:0000256" key="2">
    <source>
        <dbReference type="ARBA" id="ARBA00012961"/>
    </source>
</evidence>
<dbReference type="AlphaFoldDB" id="A0A662DIS7"/>
<dbReference type="Pfam" id="PF00625">
    <property type="entry name" value="Guanylate_kin"/>
    <property type="match status" value="1"/>
</dbReference>
<comment type="similarity">
    <text evidence="1 9">Belongs to the guanylate kinase family.</text>
</comment>
<keyword evidence="4 9" id="KW-0808">Transferase</keyword>
<keyword evidence="6 9" id="KW-0418">Kinase</keyword>
<dbReference type="Proteomes" id="UP000280417">
    <property type="component" value="Unassembled WGS sequence"/>
</dbReference>
<dbReference type="SMART" id="SM00072">
    <property type="entry name" value="GuKc"/>
    <property type="match status" value="1"/>
</dbReference>
<keyword evidence="7 9" id="KW-0067">ATP-binding</keyword>
<feature type="binding site" evidence="9">
    <location>
        <begin position="14"/>
        <end position="21"/>
    </location>
    <ligand>
        <name>ATP</name>
        <dbReference type="ChEBI" id="CHEBI:30616"/>
    </ligand>
</feature>
<dbReference type="GO" id="GO:0005829">
    <property type="term" value="C:cytosol"/>
    <property type="evidence" value="ECO:0007669"/>
    <property type="project" value="TreeGrafter"/>
</dbReference>
<evidence type="ECO:0000313" key="11">
    <source>
        <dbReference type="EMBL" id="RLE14029.1"/>
    </source>
</evidence>
<dbReference type="PROSITE" id="PS50052">
    <property type="entry name" value="GUANYLATE_KINASE_2"/>
    <property type="match status" value="1"/>
</dbReference>
<reference evidence="11 12" key="1">
    <citation type="submission" date="2018-06" db="EMBL/GenBank/DDBJ databases">
        <title>Extensive metabolic versatility and redundancy in microbially diverse, dynamic hydrothermal sediments.</title>
        <authorList>
            <person name="Dombrowski N."/>
            <person name="Teske A."/>
            <person name="Baker B.J."/>
        </authorList>
    </citation>
    <scope>NUCLEOTIDE SEQUENCE [LARGE SCALE GENOMIC DNA]</scope>
    <source>
        <strain evidence="11">B3_G15</strain>
    </source>
</reference>
<dbReference type="PROSITE" id="PS00856">
    <property type="entry name" value="GUANYLATE_KINASE_1"/>
    <property type="match status" value="1"/>
</dbReference>
<dbReference type="InterPro" id="IPR008144">
    <property type="entry name" value="Guanylate_kin-like_dom"/>
</dbReference>
<dbReference type="InterPro" id="IPR017665">
    <property type="entry name" value="Guanylate_kinase"/>
</dbReference>
<dbReference type="FunFam" id="3.30.63.10:FF:000002">
    <property type="entry name" value="Guanylate kinase 1"/>
    <property type="match status" value="1"/>
</dbReference>